<keyword evidence="3 7" id="KW-0812">Transmembrane</keyword>
<dbReference type="EMBL" id="FUWS01000012">
    <property type="protein sequence ID" value="SKA33719.1"/>
    <property type="molecule type" value="Genomic_DNA"/>
</dbReference>
<dbReference type="InterPro" id="IPR003838">
    <property type="entry name" value="ABC3_permease_C"/>
</dbReference>
<dbReference type="GO" id="GO:0005886">
    <property type="term" value="C:plasma membrane"/>
    <property type="evidence" value="ECO:0007669"/>
    <property type="project" value="UniProtKB-SubCell"/>
</dbReference>
<dbReference type="STRING" id="1122192.SAMN02745673_04256"/>
<feature type="transmembrane region" description="Helical" evidence="7">
    <location>
        <begin position="492"/>
        <end position="512"/>
    </location>
</feature>
<feature type="transmembrane region" description="Helical" evidence="7">
    <location>
        <begin position="16"/>
        <end position="36"/>
    </location>
</feature>
<feature type="transmembrane region" description="Helical" evidence="7">
    <location>
        <begin position="317"/>
        <end position="343"/>
    </location>
</feature>
<accession>A0A1T4T004</accession>
<keyword evidence="5 7" id="KW-0472">Membrane</keyword>
<evidence type="ECO:0000256" key="5">
    <source>
        <dbReference type="ARBA" id="ARBA00023136"/>
    </source>
</evidence>
<proteinExistence type="inferred from homology"/>
<feature type="transmembrane region" description="Helical" evidence="7">
    <location>
        <begin position="441"/>
        <end position="471"/>
    </location>
</feature>
<keyword evidence="2" id="KW-1003">Cell membrane</keyword>
<keyword evidence="10" id="KW-1185">Reference proteome</keyword>
<feature type="domain" description="ABC3 transporter permease C-terminal" evidence="8">
    <location>
        <begin position="267"/>
        <end position="388"/>
    </location>
</feature>
<evidence type="ECO:0000256" key="6">
    <source>
        <dbReference type="ARBA" id="ARBA00038076"/>
    </source>
</evidence>
<evidence type="ECO:0000313" key="9">
    <source>
        <dbReference type="EMBL" id="SKA33719.1"/>
    </source>
</evidence>
<dbReference type="Pfam" id="PF02687">
    <property type="entry name" value="FtsX"/>
    <property type="match status" value="2"/>
</dbReference>
<comment type="similarity">
    <text evidence="6">Belongs to the ABC-4 integral membrane protein family.</text>
</comment>
<feature type="transmembrane region" description="Helical" evidence="7">
    <location>
        <begin position="265"/>
        <end position="289"/>
    </location>
</feature>
<dbReference type="GO" id="GO:0022857">
    <property type="term" value="F:transmembrane transporter activity"/>
    <property type="evidence" value="ECO:0007669"/>
    <property type="project" value="TreeGrafter"/>
</dbReference>
<dbReference type="Proteomes" id="UP000190637">
    <property type="component" value="Unassembled WGS sequence"/>
</dbReference>
<evidence type="ECO:0000256" key="7">
    <source>
        <dbReference type="SAM" id="Phobius"/>
    </source>
</evidence>
<feature type="transmembrane region" description="Helical" evidence="7">
    <location>
        <begin position="802"/>
        <end position="828"/>
    </location>
</feature>
<dbReference type="PANTHER" id="PTHR30572:SF4">
    <property type="entry name" value="ABC TRANSPORTER PERMEASE YTRF"/>
    <property type="match status" value="1"/>
</dbReference>
<evidence type="ECO:0000256" key="3">
    <source>
        <dbReference type="ARBA" id="ARBA00022692"/>
    </source>
</evidence>
<name>A0A1T4T004_9ACTN</name>
<gene>
    <name evidence="9" type="ORF">SAMN02745673_04256</name>
</gene>
<dbReference type="RefSeq" id="WP_078763480.1">
    <property type="nucleotide sequence ID" value="NZ_FUWS01000012.1"/>
</dbReference>
<evidence type="ECO:0000313" key="10">
    <source>
        <dbReference type="Proteomes" id="UP000190637"/>
    </source>
</evidence>
<comment type="subcellular location">
    <subcellularLocation>
        <location evidence="1">Cell membrane</location>
        <topology evidence="1">Multi-pass membrane protein</topology>
    </subcellularLocation>
</comment>
<dbReference type="PANTHER" id="PTHR30572">
    <property type="entry name" value="MEMBRANE COMPONENT OF TRANSPORTER-RELATED"/>
    <property type="match status" value="1"/>
</dbReference>
<feature type="transmembrane region" description="Helical" evidence="7">
    <location>
        <begin position="717"/>
        <end position="745"/>
    </location>
</feature>
<feature type="transmembrane region" description="Helical" evidence="7">
    <location>
        <begin position="355"/>
        <end position="378"/>
    </location>
</feature>
<feature type="transmembrane region" description="Helical" evidence="7">
    <location>
        <begin position="766"/>
        <end position="790"/>
    </location>
</feature>
<dbReference type="InterPro" id="IPR050250">
    <property type="entry name" value="Macrolide_Exporter_MacB"/>
</dbReference>
<organism evidence="9 10">
    <name type="scientific">Marinactinospora thermotolerans DSM 45154</name>
    <dbReference type="NCBI Taxonomy" id="1122192"/>
    <lineage>
        <taxon>Bacteria</taxon>
        <taxon>Bacillati</taxon>
        <taxon>Actinomycetota</taxon>
        <taxon>Actinomycetes</taxon>
        <taxon>Streptosporangiales</taxon>
        <taxon>Nocardiopsidaceae</taxon>
        <taxon>Marinactinospora</taxon>
    </lineage>
</organism>
<dbReference type="AlphaFoldDB" id="A0A1T4T004"/>
<sequence>MLRTTLAGLRLHKGRLFTTALAIVLGVMFVTGTLVFTDTLRHGYRTQALGGVDRLDALAYVEEPGGEKPSGLGPDTLRAVRDLPEVADAAGLVHGTAALLDERGRAAGQVPTLGLSLPEDEALHRYPIVTGRAPGAADEAALLTSTARQTGQGIGDEVEVAGADGETHVFTVVGLVDGGVDPELNHRGALFYTPATAAELTGRADYAEIDVIGAEGVPQERVAEAVRAAVVAEDAGAVTVATGQDYAEELSAAAGLQARTIGSALLLFAAVAVFVGALVIYNTFAILIAQRRRETALLRCAGATRAQVFRGVLTEALVTGLLSSALGVAAGVGLGVAGFAVLTASQAETVPVSPVVGPVSIVAGLAVGTVVTLASALVPAARATRVPPLAALREGMVADAPEGRRAGVVRVVGALPFLTGSALLCAVALRGEPGETAMGLAAAAGLLAFIGVVALGPLLVRLLAPVFGVVLRRAGVAGTLAADNVRRSPRRAATAMIALTVGVTLVSGYSVIAASIEQSVEDKLDRQFPIDYALSRYYDDENAGIPGEIAEGLRDDGIFTEVYTTRVVDAEVDGVTVPVGTVTGISIAEGGRGGDVEGDLDAAVEGTAVLKERVARELDVTVGDTLSLATHDGERATQIVAVVGDDTILPGVTLPERDFATGFDRDADEMVYVVLADGVSGERARAVLEEAIADEPTVALNSVGVIKEQYTAILDQVFLVVAALLGLAILIAVFGIANTMALSVLERARESALLRALGLSTARLRVMVGAEAVVVSVIGGVVGVALGVLFGSVTGRVVMEGAAVAVPVGEIALFVGTAAVAGLLSALLPSRVAARASITASLAAE</sequence>
<feature type="domain" description="ABC3 transporter permease C-terminal" evidence="8">
    <location>
        <begin position="724"/>
        <end position="837"/>
    </location>
</feature>
<reference evidence="9 10" key="1">
    <citation type="submission" date="2017-02" db="EMBL/GenBank/DDBJ databases">
        <authorList>
            <person name="Peterson S.W."/>
        </authorList>
    </citation>
    <scope>NUCLEOTIDE SEQUENCE [LARGE SCALE GENOMIC DNA]</scope>
    <source>
        <strain evidence="9 10">DSM 45154</strain>
    </source>
</reference>
<evidence type="ECO:0000256" key="2">
    <source>
        <dbReference type="ARBA" id="ARBA00022475"/>
    </source>
</evidence>
<evidence type="ECO:0000256" key="1">
    <source>
        <dbReference type="ARBA" id="ARBA00004651"/>
    </source>
</evidence>
<dbReference type="OrthoDB" id="9780560at2"/>
<feature type="transmembrane region" description="Helical" evidence="7">
    <location>
        <begin position="408"/>
        <end position="429"/>
    </location>
</feature>
<evidence type="ECO:0000256" key="4">
    <source>
        <dbReference type="ARBA" id="ARBA00022989"/>
    </source>
</evidence>
<evidence type="ECO:0000259" key="8">
    <source>
        <dbReference type="Pfam" id="PF02687"/>
    </source>
</evidence>
<keyword evidence="4 7" id="KW-1133">Transmembrane helix</keyword>
<protein>
    <submittedName>
        <fullName evidence="9">Putative ABC transport system permease protein</fullName>
    </submittedName>
</protein>